<accession>A0A0C2Y5G0</accession>
<reference evidence="2" key="2">
    <citation type="submission" date="2015-01" db="EMBL/GenBank/DDBJ databases">
        <title>Evolutionary Origins and Diversification of the Mycorrhizal Mutualists.</title>
        <authorList>
            <consortium name="DOE Joint Genome Institute"/>
            <consortium name="Mycorrhizal Genomics Consortium"/>
            <person name="Kohler A."/>
            <person name="Kuo A."/>
            <person name="Nagy L.G."/>
            <person name="Floudas D."/>
            <person name="Copeland A."/>
            <person name="Barry K.W."/>
            <person name="Cichocki N."/>
            <person name="Veneault-Fourrey C."/>
            <person name="LaButti K."/>
            <person name="Lindquist E.A."/>
            <person name="Lipzen A."/>
            <person name="Lundell T."/>
            <person name="Morin E."/>
            <person name="Murat C."/>
            <person name="Riley R."/>
            <person name="Ohm R."/>
            <person name="Sun H."/>
            <person name="Tunlid A."/>
            <person name="Henrissat B."/>
            <person name="Grigoriev I.V."/>
            <person name="Hibbett D.S."/>
            <person name="Martin F."/>
        </authorList>
    </citation>
    <scope>NUCLEOTIDE SEQUENCE [LARGE SCALE GENOMIC DNA]</scope>
    <source>
        <strain evidence="2">h7</strain>
    </source>
</reference>
<organism evidence="1 2">
    <name type="scientific">Hebeloma cylindrosporum</name>
    <dbReference type="NCBI Taxonomy" id="76867"/>
    <lineage>
        <taxon>Eukaryota</taxon>
        <taxon>Fungi</taxon>
        <taxon>Dikarya</taxon>
        <taxon>Basidiomycota</taxon>
        <taxon>Agaricomycotina</taxon>
        <taxon>Agaricomycetes</taxon>
        <taxon>Agaricomycetidae</taxon>
        <taxon>Agaricales</taxon>
        <taxon>Agaricineae</taxon>
        <taxon>Hymenogastraceae</taxon>
        <taxon>Hebeloma</taxon>
    </lineage>
</organism>
<dbReference type="AlphaFoldDB" id="A0A0C2Y5G0"/>
<evidence type="ECO:0000313" key="1">
    <source>
        <dbReference type="EMBL" id="KIM36287.1"/>
    </source>
</evidence>
<sequence>MKNLLTLHPTFDNVGSGLGNLRMQYLHCAAIGEYPSINKLPEKDRIMVTPALHGPSWLASLLTNPHGERCSSFLQSPPLASAPGISLIESCELICF</sequence>
<proteinExistence type="predicted"/>
<name>A0A0C2Y5G0_HEBCY</name>
<dbReference type="Proteomes" id="UP000053424">
    <property type="component" value="Unassembled WGS sequence"/>
</dbReference>
<gene>
    <name evidence="1" type="ORF">M413DRAFT_319896</name>
</gene>
<keyword evidence="2" id="KW-1185">Reference proteome</keyword>
<dbReference type="EMBL" id="KN831807">
    <property type="protein sequence ID" value="KIM36287.1"/>
    <property type="molecule type" value="Genomic_DNA"/>
</dbReference>
<dbReference type="HOGENOM" id="CLU_2359978_0_0_1"/>
<reference evidence="1 2" key="1">
    <citation type="submission" date="2014-04" db="EMBL/GenBank/DDBJ databases">
        <authorList>
            <consortium name="DOE Joint Genome Institute"/>
            <person name="Kuo A."/>
            <person name="Gay G."/>
            <person name="Dore J."/>
            <person name="Kohler A."/>
            <person name="Nagy L.G."/>
            <person name="Floudas D."/>
            <person name="Copeland A."/>
            <person name="Barry K.W."/>
            <person name="Cichocki N."/>
            <person name="Veneault-Fourrey C."/>
            <person name="LaButti K."/>
            <person name="Lindquist E.A."/>
            <person name="Lipzen A."/>
            <person name="Lundell T."/>
            <person name="Morin E."/>
            <person name="Murat C."/>
            <person name="Sun H."/>
            <person name="Tunlid A."/>
            <person name="Henrissat B."/>
            <person name="Grigoriev I.V."/>
            <person name="Hibbett D.S."/>
            <person name="Martin F."/>
            <person name="Nordberg H.P."/>
            <person name="Cantor M.N."/>
            <person name="Hua S.X."/>
        </authorList>
    </citation>
    <scope>NUCLEOTIDE SEQUENCE [LARGE SCALE GENOMIC DNA]</scope>
    <source>
        <strain evidence="2">h7</strain>
    </source>
</reference>
<evidence type="ECO:0000313" key="2">
    <source>
        <dbReference type="Proteomes" id="UP000053424"/>
    </source>
</evidence>
<protein>
    <submittedName>
        <fullName evidence="1">Uncharacterized protein</fullName>
    </submittedName>
</protein>